<accession>A0ABT1GHA1</accession>
<gene>
    <name evidence="1" type="ORF">L1274_002049</name>
</gene>
<dbReference type="Proteomes" id="UP001162889">
    <property type="component" value="Unassembled WGS sequence"/>
</dbReference>
<keyword evidence="2" id="KW-1185">Reference proteome</keyword>
<evidence type="ECO:0000313" key="1">
    <source>
        <dbReference type="EMBL" id="MCP2008341.1"/>
    </source>
</evidence>
<evidence type="ECO:0000313" key="2">
    <source>
        <dbReference type="Proteomes" id="UP001162889"/>
    </source>
</evidence>
<reference evidence="1" key="1">
    <citation type="submission" date="2022-03" db="EMBL/GenBank/DDBJ databases">
        <title>Genome Encyclopedia of Bacteria and Archaea VI: Functional Genomics of Type Strains.</title>
        <authorList>
            <person name="Whitman W."/>
        </authorList>
    </citation>
    <scope>NUCLEOTIDE SEQUENCE</scope>
    <source>
        <strain evidence="1">HSC-15S17</strain>
    </source>
</reference>
<proteinExistence type="predicted"/>
<protein>
    <submittedName>
        <fullName evidence="1">Uncharacterized protein</fullName>
    </submittedName>
</protein>
<organism evidence="1 2">
    <name type="scientific">Duganella violaceipulchra</name>
    <dbReference type="NCBI Taxonomy" id="2849652"/>
    <lineage>
        <taxon>Bacteria</taxon>
        <taxon>Pseudomonadati</taxon>
        <taxon>Pseudomonadota</taxon>
        <taxon>Betaproteobacteria</taxon>
        <taxon>Burkholderiales</taxon>
        <taxon>Oxalobacteraceae</taxon>
        <taxon>Telluria group</taxon>
        <taxon>Duganella</taxon>
    </lineage>
</organism>
<name>A0ABT1GHA1_9BURK</name>
<dbReference type="EMBL" id="JALJZU010000004">
    <property type="protein sequence ID" value="MCP2008341.1"/>
    <property type="molecule type" value="Genomic_DNA"/>
</dbReference>
<sequence length="37" mass="4250">MAALLMLIPVGLYFAYRSPLWCVLRSLPSCNEDFVLF</sequence>
<comment type="caution">
    <text evidence="1">The sequence shown here is derived from an EMBL/GenBank/DDBJ whole genome shotgun (WGS) entry which is preliminary data.</text>
</comment>